<proteinExistence type="predicted"/>
<dbReference type="EMBL" id="JAEOAH010000007">
    <property type="protein sequence ID" value="MBK3494762.1"/>
    <property type="molecule type" value="Genomic_DNA"/>
</dbReference>
<dbReference type="InterPro" id="IPR023375">
    <property type="entry name" value="ADC_dom_sf"/>
</dbReference>
<dbReference type="Pfam" id="PF09844">
    <property type="entry name" value="DUF2071"/>
    <property type="match status" value="1"/>
</dbReference>
<dbReference type="Proteomes" id="UP000618943">
    <property type="component" value="Unassembled WGS sequence"/>
</dbReference>
<gene>
    <name evidence="1" type="ORF">JFL43_07805</name>
</gene>
<dbReference type="PANTHER" id="PTHR39186">
    <property type="entry name" value="DUF2071 FAMILY PROTEIN"/>
    <property type="match status" value="1"/>
</dbReference>
<protein>
    <submittedName>
        <fullName evidence="1">DUF2071 domain-containing protein</fullName>
    </submittedName>
</protein>
<dbReference type="PANTHER" id="PTHR39186:SF1">
    <property type="entry name" value="DUF2071 DOMAIN-CONTAINING PROTEIN"/>
    <property type="match status" value="1"/>
</dbReference>
<evidence type="ECO:0000313" key="2">
    <source>
        <dbReference type="Proteomes" id="UP000618943"/>
    </source>
</evidence>
<accession>A0ABS1H5T1</accession>
<name>A0ABS1H5T1_9BACL</name>
<evidence type="ECO:0000313" key="1">
    <source>
        <dbReference type="EMBL" id="MBK3494762.1"/>
    </source>
</evidence>
<dbReference type="SUPFAM" id="SSF160104">
    <property type="entry name" value="Acetoacetate decarboxylase-like"/>
    <property type="match status" value="1"/>
</dbReference>
<keyword evidence="2" id="KW-1185">Reference proteome</keyword>
<reference evidence="1 2" key="1">
    <citation type="submission" date="2020-12" db="EMBL/GenBank/DDBJ databases">
        <title>YIM B01967 draft genome.</title>
        <authorList>
            <person name="Yan X."/>
        </authorList>
    </citation>
    <scope>NUCLEOTIDE SEQUENCE [LARGE SCALE GENOMIC DNA]</scope>
    <source>
        <strain evidence="1 2">YIM B01967</strain>
    </source>
</reference>
<comment type="caution">
    <text evidence="1">The sequence shown here is derived from an EMBL/GenBank/DDBJ whole genome shotgun (WGS) entry which is preliminary data.</text>
</comment>
<sequence>MTKRPWIMTQEWHDVFFLHWSVSAEDIRKHIPSELELDLFNNRAWISLVFFQVKRNRPRFMPPLLGSGSFLELNVRTYVTHKGKAGVHFFSLDANNSLIVKLTTFRNFLPFRNANITSKKSNNTFTIYSRTKQFTTFPETLIASFEPISRPIKHTQLDRWLTERYHVWVKTQGQLFRVDNCHSPWVLQNAVYTIHQNSLASFLECHYQENHPIVHYSEVKKARFFPPVKEN</sequence>
<dbReference type="InterPro" id="IPR018644">
    <property type="entry name" value="DUF2071"/>
</dbReference>
<organism evidence="1 2">
    <name type="scientific">Viridibacillus soli</name>
    <dbReference type="NCBI Taxonomy" id="2798301"/>
    <lineage>
        <taxon>Bacteria</taxon>
        <taxon>Bacillati</taxon>
        <taxon>Bacillota</taxon>
        <taxon>Bacilli</taxon>
        <taxon>Bacillales</taxon>
        <taxon>Caryophanaceae</taxon>
        <taxon>Viridibacillus</taxon>
    </lineage>
</organism>
<dbReference type="RefSeq" id="WP_200748580.1">
    <property type="nucleotide sequence ID" value="NZ_JAEOAH010000007.1"/>
</dbReference>